<feature type="transmembrane region" description="Helical" evidence="5">
    <location>
        <begin position="183"/>
        <end position="204"/>
    </location>
</feature>
<dbReference type="Gene3D" id="1.20.1420.30">
    <property type="entry name" value="NCX, central ion-binding region"/>
    <property type="match status" value="1"/>
</dbReference>
<evidence type="ECO:0000256" key="1">
    <source>
        <dbReference type="ARBA" id="ARBA00004141"/>
    </source>
</evidence>
<dbReference type="InterPro" id="IPR004837">
    <property type="entry name" value="NaCa_Exmemb"/>
</dbReference>
<dbReference type="PANTHER" id="PTHR10846">
    <property type="entry name" value="SODIUM/POTASSIUM/CALCIUM EXCHANGER"/>
    <property type="match status" value="1"/>
</dbReference>
<keyword evidence="3 5" id="KW-1133">Transmembrane helix</keyword>
<dbReference type="GO" id="GO:0006874">
    <property type="term" value="P:intracellular calcium ion homeostasis"/>
    <property type="evidence" value="ECO:0007669"/>
    <property type="project" value="TreeGrafter"/>
</dbReference>
<keyword evidence="4 5" id="KW-0472">Membrane</keyword>
<gene>
    <name evidence="7" type="ORF">SAMN05444370_104310</name>
</gene>
<feature type="domain" description="Sodium/calcium exchanger membrane region" evidence="6">
    <location>
        <begin position="3"/>
        <end position="142"/>
    </location>
</feature>
<proteinExistence type="predicted"/>
<feature type="domain" description="Sodium/calcium exchanger membrane region" evidence="6">
    <location>
        <begin position="183"/>
        <end position="322"/>
    </location>
</feature>
<dbReference type="NCBIfam" id="TIGR00367">
    <property type="entry name" value="calcium/sodium antiporter"/>
    <property type="match status" value="1"/>
</dbReference>
<keyword evidence="2 5" id="KW-0812">Transmembrane</keyword>
<dbReference type="Pfam" id="PF01699">
    <property type="entry name" value="Na_Ca_ex"/>
    <property type="match status" value="2"/>
</dbReference>
<feature type="transmembrane region" description="Helical" evidence="5">
    <location>
        <begin position="307"/>
        <end position="323"/>
    </location>
</feature>
<evidence type="ECO:0000256" key="2">
    <source>
        <dbReference type="ARBA" id="ARBA00022692"/>
    </source>
</evidence>
<feature type="transmembrane region" description="Helical" evidence="5">
    <location>
        <begin position="280"/>
        <end position="300"/>
    </location>
</feature>
<keyword evidence="8" id="KW-1185">Reference proteome</keyword>
<evidence type="ECO:0000313" key="7">
    <source>
        <dbReference type="EMBL" id="SEA37622.1"/>
    </source>
</evidence>
<dbReference type="GO" id="GO:0008273">
    <property type="term" value="F:calcium, potassium:sodium antiporter activity"/>
    <property type="evidence" value="ECO:0007669"/>
    <property type="project" value="TreeGrafter"/>
</dbReference>
<feature type="transmembrane region" description="Helical" evidence="5">
    <location>
        <begin position="101"/>
        <end position="119"/>
    </location>
</feature>
<comment type="subcellular location">
    <subcellularLocation>
        <location evidence="1">Membrane</location>
        <topology evidence="1">Multi-pass membrane protein</topology>
    </subcellularLocation>
</comment>
<evidence type="ECO:0000256" key="4">
    <source>
        <dbReference type="ARBA" id="ARBA00023136"/>
    </source>
</evidence>
<dbReference type="EMBL" id="FNQM01000004">
    <property type="protein sequence ID" value="SEA37622.1"/>
    <property type="molecule type" value="Genomic_DNA"/>
</dbReference>
<name>A0A1H4APH4_9RHOB</name>
<dbReference type="GO" id="GO:0005886">
    <property type="term" value="C:plasma membrane"/>
    <property type="evidence" value="ECO:0007669"/>
    <property type="project" value="TreeGrafter"/>
</dbReference>
<dbReference type="STRING" id="89524.SAMN05444370_104310"/>
<accession>A0A1H4APH4</accession>
<dbReference type="Gene3D" id="6.10.280.80">
    <property type="entry name" value="NCX, peripheral helical region"/>
    <property type="match status" value="1"/>
</dbReference>
<organism evidence="7 8">
    <name type="scientific">Rubrimonas cliftonensis</name>
    <dbReference type="NCBI Taxonomy" id="89524"/>
    <lineage>
        <taxon>Bacteria</taxon>
        <taxon>Pseudomonadati</taxon>
        <taxon>Pseudomonadota</taxon>
        <taxon>Alphaproteobacteria</taxon>
        <taxon>Rhodobacterales</taxon>
        <taxon>Paracoccaceae</taxon>
        <taxon>Rubrimonas</taxon>
    </lineage>
</organism>
<dbReference type="RefSeq" id="WP_093252396.1">
    <property type="nucleotide sequence ID" value="NZ_FNQM01000004.1"/>
</dbReference>
<evidence type="ECO:0000259" key="6">
    <source>
        <dbReference type="Pfam" id="PF01699"/>
    </source>
</evidence>
<dbReference type="PANTHER" id="PTHR10846:SF8">
    <property type="entry name" value="INNER MEMBRANE PROTEIN YRBG"/>
    <property type="match status" value="1"/>
</dbReference>
<dbReference type="InterPro" id="IPR004481">
    <property type="entry name" value="K/Na/Ca-exchanger"/>
</dbReference>
<reference evidence="7 8" key="1">
    <citation type="submission" date="2016-10" db="EMBL/GenBank/DDBJ databases">
        <authorList>
            <person name="de Groot N.N."/>
        </authorList>
    </citation>
    <scope>NUCLEOTIDE SEQUENCE [LARGE SCALE GENOMIC DNA]</scope>
    <source>
        <strain evidence="7 8">DSM 15345</strain>
    </source>
</reference>
<sequence length="325" mass="31887">MTVFLLCLGLVLLVIGGELLVRGAVAIATALGVSPLMVGLTLVGFGTSTPELATSVQAALAGSPGVAVGNVVGSNICNILLILGMAALIRPVAATPGAFRRDGIALVAATLLCVGLLIHGEIGRLAGAALAALLVGYIVLTWAQEREAEAGGATAPTAAPVAATPAGPAAAGEPRAPLWRSGAIVAAGFALMLPGASLLVDGAIELAAGLGVSDALIGLTIVAVGTSLPELTTSVVAAVRGQGDVAFGNVVGSNIYNILGILGVTALVQPLATPPEIAAFDGWVMLAATVALVVVTVTGWRVTRGEGAALLGGYAAYLGWLTLSA</sequence>
<feature type="transmembrane region" description="Helical" evidence="5">
    <location>
        <begin position="67"/>
        <end position="89"/>
    </location>
</feature>
<evidence type="ECO:0000256" key="5">
    <source>
        <dbReference type="SAM" id="Phobius"/>
    </source>
</evidence>
<protein>
    <submittedName>
        <fullName evidence="7">Cation:H+ antiporter</fullName>
    </submittedName>
</protein>
<feature type="transmembrane region" description="Helical" evidence="5">
    <location>
        <begin position="216"/>
        <end position="239"/>
    </location>
</feature>
<dbReference type="Proteomes" id="UP000198703">
    <property type="component" value="Unassembled WGS sequence"/>
</dbReference>
<dbReference type="AlphaFoldDB" id="A0A1H4APH4"/>
<evidence type="ECO:0000313" key="8">
    <source>
        <dbReference type="Proteomes" id="UP000198703"/>
    </source>
</evidence>
<dbReference type="GO" id="GO:0005262">
    <property type="term" value="F:calcium channel activity"/>
    <property type="evidence" value="ECO:0007669"/>
    <property type="project" value="TreeGrafter"/>
</dbReference>
<feature type="transmembrane region" description="Helical" evidence="5">
    <location>
        <begin position="246"/>
        <end position="268"/>
    </location>
</feature>
<evidence type="ECO:0000256" key="3">
    <source>
        <dbReference type="ARBA" id="ARBA00022989"/>
    </source>
</evidence>
<dbReference type="OrthoDB" id="9794225at2"/>
<feature type="transmembrane region" description="Helical" evidence="5">
    <location>
        <begin position="125"/>
        <end position="143"/>
    </location>
</feature>
<dbReference type="InterPro" id="IPR044880">
    <property type="entry name" value="NCX_ion-bd_dom_sf"/>
</dbReference>